<keyword evidence="3" id="KW-1185">Reference proteome</keyword>
<dbReference type="Proteomes" id="UP001600888">
    <property type="component" value="Unassembled WGS sequence"/>
</dbReference>
<keyword evidence="1" id="KW-0732">Signal</keyword>
<feature type="chain" id="PRO_5046263680" description="Secreted protein" evidence="1">
    <location>
        <begin position="25"/>
        <end position="87"/>
    </location>
</feature>
<evidence type="ECO:0000256" key="1">
    <source>
        <dbReference type="SAM" id="SignalP"/>
    </source>
</evidence>
<dbReference type="EMBL" id="JBAWTH010000022">
    <property type="protein sequence ID" value="KAL2286997.1"/>
    <property type="molecule type" value="Genomic_DNA"/>
</dbReference>
<protein>
    <recommendedName>
        <fullName evidence="4">Secreted protein</fullName>
    </recommendedName>
</protein>
<evidence type="ECO:0000313" key="2">
    <source>
        <dbReference type="EMBL" id="KAL2286997.1"/>
    </source>
</evidence>
<evidence type="ECO:0000313" key="3">
    <source>
        <dbReference type="Proteomes" id="UP001600888"/>
    </source>
</evidence>
<sequence length="87" mass="9804">MSGDADAKFAIIWALLLTTQTSIPKCNIEKKTYCTVYTPSRTGFLFAQPGSIPPRHHECGILVLNISNVSYRMKRNQERYQGIKEVG</sequence>
<comment type="caution">
    <text evidence="2">The sequence shown here is derived from an EMBL/GenBank/DDBJ whole genome shotgun (WGS) entry which is preliminary data.</text>
</comment>
<feature type="signal peptide" evidence="1">
    <location>
        <begin position="1"/>
        <end position="24"/>
    </location>
</feature>
<gene>
    <name evidence="2" type="ORF">FJTKL_06490</name>
</gene>
<name>A0ABR4EX19_9PEZI</name>
<evidence type="ECO:0008006" key="4">
    <source>
        <dbReference type="Google" id="ProtNLM"/>
    </source>
</evidence>
<reference evidence="2 3" key="1">
    <citation type="submission" date="2024-03" db="EMBL/GenBank/DDBJ databases">
        <title>A high-quality draft genome sequence of Diaporthe vaccinii, a causative agent of upright dieback and viscid rot disease in cranberry plants.</title>
        <authorList>
            <person name="Sarrasin M."/>
            <person name="Lang B.F."/>
            <person name="Burger G."/>
        </authorList>
    </citation>
    <scope>NUCLEOTIDE SEQUENCE [LARGE SCALE GENOMIC DNA]</scope>
    <source>
        <strain evidence="2 3">IS7</strain>
    </source>
</reference>
<organism evidence="2 3">
    <name type="scientific">Diaporthe vaccinii</name>
    <dbReference type="NCBI Taxonomy" id="105482"/>
    <lineage>
        <taxon>Eukaryota</taxon>
        <taxon>Fungi</taxon>
        <taxon>Dikarya</taxon>
        <taxon>Ascomycota</taxon>
        <taxon>Pezizomycotina</taxon>
        <taxon>Sordariomycetes</taxon>
        <taxon>Sordariomycetidae</taxon>
        <taxon>Diaporthales</taxon>
        <taxon>Diaporthaceae</taxon>
        <taxon>Diaporthe</taxon>
        <taxon>Diaporthe eres species complex</taxon>
    </lineage>
</organism>
<accession>A0ABR4EX19</accession>
<proteinExistence type="predicted"/>